<comment type="cofactor">
    <cofactor evidence="1">
        <name>Mg(2+)</name>
        <dbReference type="ChEBI" id="CHEBI:18420"/>
    </cofactor>
</comment>
<evidence type="ECO:0000256" key="17">
    <source>
        <dbReference type="RuleBase" id="RU000515"/>
    </source>
</evidence>
<evidence type="ECO:0000256" key="10">
    <source>
        <dbReference type="ARBA" id="ARBA00022946"/>
    </source>
</evidence>
<dbReference type="InterPro" id="IPR013785">
    <property type="entry name" value="Aldolase_TIM"/>
</dbReference>
<comment type="function">
    <text evidence="15">Catalyzes an early step in the biosynthesis of tetrapyrroles. Binds two molecules of 5-aminolevulinate per subunit, each at a distinct site, and catalyzes their condensation to form porphobilinogen.</text>
</comment>
<dbReference type="InterPro" id="IPR030656">
    <property type="entry name" value="ALAD_AS"/>
</dbReference>
<evidence type="ECO:0000256" key="18">
    <source>
        <dbReference type="RuleBase" id="RU004161"/>
    </source>
</evidence>
<keyword evidence="8" id="KW-0479">Metal-binding</keyword>
<dbReference type="GO" id="GO:0015995">
    <property type="term" value="P:chlorophyll biosynthetic process"/>
    <property type="evidence" value="ECO:0007669"/>
    <property type="project" value="UniProtKB-KW"/>
</dbReference>
<dbReference type="Gene3D" id="3.20.20.70">
    <property type="entry name" value="Aldolase class I"/>
    <property type="match status" value="1"/>
</dbReference>
<comment type="subunit">
    <text evidence="17">Homooctamer.</text>
</comment>
<dbReference type="GO" id="GO:0008270">
    <property type="term" value="F:zinc ion binding"/>
    <property type="evidence" value="ECO:0007669"/>
    <property type="project" value="TreeGrafter"/>
</dbReference>
<comment type="catalytic activity">
    <reaction evidence="16 17">
        <text>2 5-aminolevulinate = porphobilinogen + 2 H2O + H(+)</text>
        <dbReference type="Rhea" id="RHEA:24064"/>
        <dbReference type="ChEBI" id="CHEBI:15377"/>
        <dbReference type="ChEBI" id="CHEBI:15378"/>
        <dbReference type="ChEBI" id="CHEBI:58126"/>
        <dbReference type="ChEBI" id="CHEBI:356416"/>
        <dbReference type="EC" id="4.2.1.24"/>
    </reaction>
</comment>
<keyword evidence="6" id="KW-0021">Allosteric enzyme</keyword>
<evidence type="ECO:0000256" key="4">
    <source>
        <dbReference type="ARBA" id="ARBA00008055"/>
    </source>
</evidence>
<keyword evidence="7" id="KW-0934">Plastid</keyword>
<evidence type="ECO:0000256" key="2">
    <source>
        <dbReference type="ARBA" id="ARBA00004229"/>
    </source>
</evidence>
<evidence type="ECO:0000256" key="1">
    <source>
        <dbReference type="ARBA" id="ARBA00001946"/>
    </source>
</evidence>
<accession>A0AAW1S4A0</accession>
<sequence length="424" mass="46513">MSLLRGPCLHQRPLASPCRSETSRAQLRSSSRQAAKHRSHLQVSAVAEVNHIVQDTPAQTRRLSEPDVPIGTPVVPPQDLPSRPRRNRRSSTVRNAVSETFIHPAHLILPVFVHDGEQNIPIASMPGVSRLGWRHGLIDSVAEARSYGVNQVVIFPKTPDHLKTPTAEEAFNPAGLAQRSIRLLKDTFPDLEVYTDVALDPYNSDGHDGIVRDDGVILNDETVEFLCRQAVSQARAGADVVSPSDMMDGRIGAIRRALDREGFSNVSIMAYTAKYASAFYGPFRDALSSAPAAANGASKRRIPPNKKTYQQDPANYREAVREVKADEAEGADIVMVKPGMPYLDIIRLLRDNTPLPISAYHVSGEYAMLKAAALQGWLNEEEAVMESLLSMRRAGADIILTYFATDAAKWMAGDRSPFIGGTKF</sequence>
<reference evidence="20 21" key="1">
    <citation type="journal article" date="2024" name="Nat. Commun.">
        <title>Phylogenomics reveals the evolutionary origins of lichenization in chlorophyte algae.</title>
        <authorList>
            <person name="Puginier C."/>
            <person name="Libourel C."/>
            <person name="Otte J."/>
            <person name="Skaloud P."/>
            <person name="Haon M."/>
            <person name="Grisel S."/>
            <person name="Petersen M."/>
            <person name="Berrin J.G."/>
            <person name="Delaux P.M."/>
            <person name="Dal Grande F."/>
            <person name="Keller J."/>
        </authorList>
    </citation>
    <scope>NUCLEOTIDE SEQUENCE [LARGE SCALE GENOMIC DNA]</scope>
    <source>
        <strain evidence="20 21">SAG 2145</strain>
    </source>
</reference>
<dbReference type="PANTHER" id="PTHR11458">
    <property type="entry name" value="DELTA-AMINOLEVULINIC ACID DEHYDRATASE"/>
    <property type="match status" value="1"/>
</dbReference>
<dbReference type="SUPFAM" id="SSF51569">
    <property type="entry name" value="Aldolase"/>
    <property type="match status" value="1"/>
</dbReference>
<dbReference type="CDD" id="cd04823">
    <property type="entry name" value="ALAD_PBGS_aspartate_rich"/>
    <property type="match status" value="1"/>
</dbReference>
<organism evidence="20 21">
    <name type="scientific">Apatococcus lobatus</name>
    <dbReference type="NCBI Taxonomy" id="904363"/>
    <lineage>
        <taxon>Eukaryota</taxon>
        <taxon>Viridiplantae</taxon>
        <taxon>Chlorophyta</taxon>
        <taxon>core chlorophytes</taxon>
        <taxon>Trebouxiophyceae</taxon>
        <taxon>Chlorellales</taxon>
        <taxon>Chlorellaceae</taxon>
        <taxon>Apatococcus</taxon>
    </lineage>
</organism>
<evidence type="ECO:0000256" key="16">
    <source>
        <dbReference type="ARBA" id="ARBA00047651"/>
    </source>
</evidence>
<dbReference type="NCBIfam" id="NF006762">
    <property type="entry name" value="PRK09283.1"/>
    <property type="match status" value="1"/>
</dbReference>
<dbReference type="EMBL" id="JALJOS010000004">
    <property type="protein sequence ID" value="KAK9840266.1"/>
    <property type="molecule type" value="Genomic_DNA"/>
</dbReference>
<evidence type="ECO:0000313" key="21">
    <source>
        <dbReference type="Proteomes" id="UP001438707"/>
    </source>
</evidence>
<keyword evidence="21" id="KW-1185">Reference proteome</keyword>
<dbReference type="FunFam" id="3.20.20.70:FF:000101">
    <property type="entry name" value="Delta-aminolevulinic acid dehydratase"/>
    <property type="match status" value="1"/>
</dbReference>
<dbReference type="Pfam" id="PF00490">
    <property type="entry name" value="ALAD"/>
    <property type="match status" value="1"/>
</dbReference>
<evidence type="ECO:0000313" key="20">
    <source>
        <dbReference type="EMBL" id="KAK9840266.1"/>
    </source>
</evidence>
<keyword evidence="5" id="KW-0150">Chloroplast</keyword>
<evidence type="ECO:0000256" key="15">
    <source>
        <dbReference type="ARBA" id="ARBA00025628"/>
    </source>
</evidence>
<dbReference type="EC" id="4.2.1.24" evidence="17"/>
<evidence type="ECO:0000256" key="11">
    <source>
        <dbReference type="ARBA" id="ARBA00023133"/>
    </source>
</evidence>
<evidence type="ECO:0000256" key="5">
    <source>
        <dbReference type="ARBA" id="ARBA00022528"/>
    </source>
</evidence>
<dbReference type="PANTHER" id="PTHR11458:SF0">
    <property type="entry name" value="DELTA-AMINOLEVULINIC ACID DEHYDRATASE"/>
    <property type="match status" value="1"/>
</dbReference>
<evidence type="ECO:0000256" key="6">
    <source>
        <dbReference type="ARBA" id="ARBA00022533"/>
    </source>
</evidence>
<comment type="caution">
    <text evidence="20">The sequence shown here is derived from an EMBL/GenBank/DDBJ whole genome shotgun (WGS) entry which is preliminary data.</text>
</comment>
<keyword evidence="11" id="KW-0350">Heme biosynthesis</keyword>
<gene>
    <name evidence="20" type="ORF">WJX74_006473</name>
</gene>
<keyword evidence="12" id="KW-0149">Chlorophyll biosynthesis</keyword>
<evidence type="ECO:0000256" key="8">
    <source>
        <dbReference type="ARBA" id="ARBA00022723"/>
    </source>
</evidence>
<comment type="similarity">
    <text evidence="4 18">Belongs to the ALAD family.</text>
</comment>
<dbReference type="PROSITE" id="PS00169">
    <property type="entry name" value="D_ALA_DEHYDRATASE"/>
    <property type="match status" value="1"/>
</dbReference>
<keyword evidence="9" id="KW-0460">Magnesium</keyword>
<evidence type="ECO:0000256" key="7">
    <source>
        <dbReference type="ARBA" id="ARBA00022640"/>
    </source>
</evidence>
<dbReference type="PRINTS" id="PR00144">
    <property type="entry name" value="DALDHYDRTASE"/>
</dbReference>
<feature type="region of interest" description="Disordered" evidence="19">
    <location>
        <begin position="1"/>
        <end position="22"/>
    </location>
</feature>
<evidence type="ECO:0000256" key="14">
    <source>
        <dbReference type="ARBA" id="ARBA00023244"/>
    </source>
</evidence>
<dbReference type="InterPro" id="IPR001731">
    <property type="entry name" value="ALAD"/>
</dbReference>
<dbReference type="Proteomes" id="UP001438707">
    <property type="component" value="Unassembled WGS sequence"/>
</dbReference>
<dbReference type="SMART" id="SM01004">
    <property type="entry name" value="ALAD"/>
    <property type="match status" value="1"/>
</dbReference>
<evidence type="ECO:0000256" key="12">
    <source>
        <dbReference type="ARBA" id="ARBA00023171"/>
    </source>
</evidence>
<dbReference type="AlphaFoldDB" id="A0AAW1S4A0"/>
<dbReference type="GO" id="GO:0009507">
    <property type="term" value="C:chloroplast"/>
    <property type="evidence" value="ECO:0007669"/>
    <property type="project" value="UniProtKB-SubCell"/>
</dbReference>
<comment type="subcellular location">
    <subcellularLocation>
        <location evidence="2">Plastid</location>
        <location evidence="2">Chloroplast</location>
    </subcellularLocation>
</comment>
<evidence type="ECO:0000256" key="13">
    <source>
        <dbReference type="ARBA" id="ARBA00023239"/>
    </source>
</evidence>
<protein>
    <recommendedName>
        <fullName evidence="17">Delta-aminolevulinic acid dehydratase</fullName>
        <ecNumber evidence="17">4.2.1.24</ecNumber>
    </recommendedName>
</protein>
<dbReference type="GO" id="GO:0005829">
    <property type="term" value="C:cytosol"/>
    <property type="evidence" value="ECO:0007669"/>
    <property type="project" value="TreeGrafter"/>
</dbReference>
<feature type="region of interest" description="Disordered" evidence="19">
    <location>
        <begin position="55"/>
        <end position="92"/>
    </location>
</feature>
<keyword evidence="10" id="KW-0809">Transit peptide</keyword>
<evidence type="ECO:0000256" key="19">
    <source>
        <dbReference type="SAM" id="MobiDB-lite"/>
    </source>
</evidence>
<name>A0AAW1S4A0_9CHLO</name>
<dbReference type="GO" id="GO:0006783">
    <property type="term" value="P:heme biosynthetic process"/>
    <property type="evidence" value="ECO:0007669"/>
    <property type="project" value="UniProtKB-KW"/>
</dbReference>
<keyword evidence="14 17" id="KW-0627">Porphyrin biosynthesis</keyword>
<keyword evidence="13 17" id="KW-0456">Lyase</keyword>
<proteinExistence type="inferred from homology"/>
<dbReference type="GO" id="GO:0004655">
    <property type="term" value="F:porphobilinogen synthase activity"/>
    <property type="evidence" value="ECO:0007669"/>
    <property type="project" value="UniProtKB-EC"/>
</dbReference>
<comment type="pathway">
    <text evidence="3">Porphyrin-containing compound metabolism; protoporphyrin-IX biosynthesis; coproporphyrinogen-III from 5-aminolevulinate: step 1/4.</text>
</comment>
<evidence type="ECO:0000256" key="9">
    <source>
        <dbReference type="ARBA" id="ARBA00022842"/>
    </source>
</evidence>
<evidence type="ECO:0000256" key="3">
    <source>
        <dbReference type="ARBA" id="ARBA00004694"/>
    </source>
</evidence>